<dbReference type="RefSeq" id="WP_136407408.1">
    <property type="nucleotide sequence ID" value="NZ_JARXRQ010000006.1"/>
</dbReference>
<dbReference type="Proteomes" id="UP000306236">
    <property type="component" value="Unassembled WGS sequence"/>
</dbReference>
<dbReference type="EMBL" id="SSWX01000022">
    <property type="protein sequence ID" value="THJ31536.1"/>
    <property type="molecule type" value="Genomic_DNA"/>
</dbReference>
<gene>
    <name evidence="2" type="ORF">E8K88_14570</name>
</gene>
<name>A0A4S5BPL2_9BURK</name>
<evidence type="ECO:0000256" key="1">
    <source>
        <dbReference type="SAM" id="Coils"/>
    </source>
</evidence>
<protein>
    <recommendedName>
        <fullName evidence="4">Secreted protein</fullName>
    </recommendedName>
</protein>
<organism evidence="2 3">
    <name type="scientific">Lampropedia aestuarii</name>
    <dbReference type="NCBI Taxonomy" id="2562762"/>
    <lineage>
        <taxon>Bacteria</taxon>
        <taxon>Pseudomonadati</taxon>
        <taxon>Pseudomonadota</taxon>
        <taxon>Betaproteobacteria</taxon>
        <taxon>Burkholderiales</taxon>
        <taxon>Comamonadaceae</taxon>
        <taxon>Lampropedia</taxon>
    </lineage>
</organism>
<accession>A0A4S5BPL2</accession>
<evidence type="ECO:0000313" key="2">
    <source>
        <dbReference type="EMBL" id="THJ31536.1"/>
    </source>
</evidence>
<reference evidence="2 3" key="1">
    <citation type="submission" date="2019-04" db="EMBL/GenBank/DDBJ databases">
        <title>Lampropedia sp YIM MLB12 draf genome.</title>
        <authorList>
            <person name="Wang Y.-X."/>
        </authorList>
    </citation>
    <scope>NUCLEOTIDE SEQUENCE [LARGE SCALE GENOMIC DNA]</scope>
    <source>
        <strain evidence="2 3">YIM MLB12</strain>
    </source>
</reference>
<dbReference type="AlphaFoldDB" id="A0A4S5BPL2"/>
<sequence length="233" mass="25144">MGITPTNLNSLAGVGAIDLTGMDIETALMAVQSQRAQLLESQLTNQIKEVQNRNEQIAKLNNVLSALNSVAANFKGDAGATDKLVGKKGLDGKNFSLESHAQLVEQALADAGLDRSAFDFPADKQGYKTYKAGDPDPKSNFLVVFPPISAARAQQLNDSAMANASGYRDMTKGQIDAAVNKVKGMIDAANNTNQMDMLRLQSLTNKRNEAFDIMSNFIKKMQDSRSSIIGNMR</sequence>
<evidence type="ECO:0000313" key="3">
    <source>
        <dbReference type="Proteomes" id="UP000306236"/>
    </source>
</evidence>
<comment type="caution">
    <text evidence="2">The sequence shown here is derived from an EMBL/GenBank/DDBJ whole genome shotgun (WGS) entry which is preliminary data.</text>
</comment>
<dbReference type="OrthoDB" id="8908424at2"/>
<keyword evidence="1" id="KW-0175">Coiled coil</keyword>
<feature type="coiled-coil region" evidence="1">
    <location>
        <begin position="33"/>
        <end position="60"/>
    </location>
</feature>
<keyword evidence="3" id="KW-1185">Reference proteome</keyword>
<proteinExistence type="predicted"/>
<evidence type="ECO:0008006" key="4">
    <source>
        <dbReference type="Google" id="ProtNLM"/>
    </source>
</evidence>